<proteinExistence type="predicted"/>
<keyword evidence="1" id="KW-0472">Membrane</keyword>
<evidence type="ECO:0000256" key="1">
    <source>
        <dbReference type="SAM" id="Phobius"/>
    </source>
</evidence>
<sequence length="33" mass="3475">MEETAQKSCWGITARAVIGFSGILALAYLFGGI</sequence>
<dbReference type="AlphaFoldDB" id="A0A286IF38"/>
<keyword evidence="1" id="KW-1133">Transmembrane helix</keyword>
<evidence type="ECO:0000313" key="3">
    <source>
        <dbReference type="Proteomes" id="UP000219465"/>
    </source>
</evidence>
<accession>A0A286IF38</accession>
<evidence type="ECO:0000313" key="2">
    <source>
        <dbReference type="EMBL" id="SOE18682.1"/>
    </source>
</evidence>
<keyword evidence="3" id="KW-1185">Reference proteome</keyword>
<reference evidence="3" key="1">
    <citation type="submission" date="2017-08" db="EMBL/GenBank/DDBJ databases">
        <authorList>
            <person name="Varghese N."/>
            <person name="Submissions S."/>
        </authorList>
    </citation>
    <scope>NUCLEOTIDE SEQUENCE [LARGE SCALE GENOMIC DNA]</scope>
    <source>
        <strain evidence="3">KCTC 23107</strain>
    </source>
</reference>
<feature type="transmembrane region" description="Helical" evidence="1">
    <location>
        <begin position="12"/>
        <end position="31"/>
    </location>
</feature>
<dbReference type="Proteomes" id="UP000219465">
    <property type="component" value="Unassembled WGS sequence"/>
</dbReference>
<dbReference type="EMBL" id="OCPC01000006">
    <property type="protein sequence ID" value="SOE18682.1"/>
    <property type="molecule type" value="Genomic_DNA"/>
</dbReference>
<organism evidence="2 3">
    <name type="scientific">Hoeflea halophila</name>
    <dbReference type="NCBI Taxonomy" id="714899"/>
    <lineage>
        <taxon>Bacteria</taxon>
        <taxon>Pseudomonadati</taxon>
        <taxon>Pseudomonadota</taxon>
        <taxon>Alphaproteobacteria</taxon>
        <taxon>Hyphomicrobiales</taxon>
        <taxon>Rhizobiaceae</taxon>
        <taxon>Hoeflea</taxon>
    </lineage>
</organism>
<gene>
    <name evidence="2" type="ORF">SAMN05877838_3618</name>
</gene>
<name>A0A286IF38_9HYPH</name>
<protein>
    <submittedName>
        <fullName evidence="2">Uncharacterized protein</fullName>
    </submittedName>
</protein>
<keyword evidence="1" id="KW-0812">Transmembrane</keyword>